<dbReference type="AlphaFoldDB" id="A0AAD5JC20"/>
<gene>
    <name evidence="1" type="ORF">LWI28_027919</name>
</gene>
<organism evidence="1 2">
    <name type="scientific">Acer negundo</name>
    <name type="common">Box elder</name>
    <dbReference type="NCBI Taxonomy" id="4023"/>
    <lineage>
        <taxon>Eukaryota</taxon>
        <taxon>Viridiplantae</taxon>
        <taxon>Streptophyta</taxon>
        <taxon>Embryophyta</taxon>
        <taxon>Tracheophyta</taxon>
        <taxon>Spermatophyta</taxon>
        <taxon>Magnoliopsida</taxon>
        <taxon>eudicotyledons</taxon>
        <taxon>Gunneridae</taxon>
        <taxon>Pentapetalae</taxon>
        <taxon>rosids</taxon>
        <taxon>malvids</taxon>
        <taxon>Sapindales</taxon>
        <taxon>Sapindaceae</taxon>
        <taxon>Hippocastanoideae</taxon>
        <taxon>Acereae</taxon>
        <taxon>Acer</taxon>
    </lineage>
</organism>
<accession>A0AAD5JC20</accession>
<evidence type="ECO:0000313" key="2">
    <source>
        <dbReference type="Proteomes" id="UP001064489"/>
    </source>
</evidence>
<dbReference type="Proteomes" id="UP001064489">
    <property type="component" value="Chromosome 6"/>
</dbReference>
<proteinExistence type="predicted"/>
<reference evidence="1" key="2">
    <citation type="submission" date="2023-02" db="EMBL/GenBank/DDBJ databases">
        <authorList>
            <person name="Swenson N.G."/>
            <person name="Wegrzyn J.L."/>
            <person name="Mcevoy S.L."/>
        </authorList>
    </citation>
    <scope>NUCLEOTIDE SEQUENCE</scope>
    <source>
        <strain evidence="1">91603</strain>
        <tissue evidence="1">Leaf</tissue>
    </source>
</reference>
<name>A0AAD5JC20_ACENE</name>
<sequence length="82" mass="8926">MVNAQGSARVSIHQISSNYNNNGGDYRAIDRPLFSLQDGQVQPLSQGGACADDQMQSLEWNSTAGSGYLLCAEVNPWRLSHQ</sequence>
<dbReference type="EMBL" id="JAJSOW010000004">
    <property type="protein sequence ID" value="KAI9192802.1"/>
    <property type="molecule type" value="Genomic_DNA"/>
</dbReference>
<comment type="caution">
    <text evidence="1">The sequence shown here is derived from an EMBL/GenBank/DDBJ whole genome shotgun (WGS) entry which is preliminary data.</text>
</comment>
<reference evidence="1" key="1">
    <citation type="journal article" date="2022" name="Plant J.">
        <title>Strategies of tolerance reflected in two North American maple genomes.</title>
        <authorList>
            <person name="McEvoy S.L."/>
            <person name="Sezen U.U."/>
            <person name="Trouern-Trend A."/>
            <person name="McMahon S.M."/>
            <person name="Schaberg P.G."/>
            <person name="Yang J."/>
            <person name="Wegrzyn J.L."/>
            <person name="Swenson N.G."/>
        </authorList>
    </citation>
    <scope>NUCLEOTIDE SEQUENCE</scope>
    <source>
        <strain evidence="1">91603</strain>
    </source>
</reference>
<protein>
    <submittedName>
        <fullName evidence="1">Uncharacterized protein</fullName>
    </submittedName>
</protein>
<keyword evidence="2" id="KW-1185">Reference proteome</keyword>
<evidence type="ECO:0000313" key="1">
    <source>
        <dbReference type="EMBL" id="KAI9192802.1"/>
    </source>
</evidence>